<keyword evidence="3 5" id="KW-0479">Metal-binding</keyword>
<keyword evidence="2 5" id="KW-0349">Heme</keyword>
<evidence type="ECO:0000256" key="2">
    <source>
        <dbReference type="ARBA" id="ARBA00022617"/>
    </source>
</evidence>
<dbReference type="SUPFAM" id="SSF46458">
    <property type="entry name" value="Globin-like"/>
    <property type="match status" value="1"/>
</dbReference>
<dbReference type="CDD" id="cd14775">
    <property type="entry name" value="TrHb2_O-like"/>
    <property type="match status" value="1"/>
</dbReference>
<comment type="caution">
    <text evidence="6">The sequence shown here is derived from an EMBL/GenBank/DDBJ whole genome shotgun (WGS) entry which is preliminary data.</text>
</comment>
<dbReference type="InterPro" id="IPR012292">
    <property type="entry name" value="Globin/Proto"/>
</dbReference>
<protein>
    <submittedName>
        <fullName evidence="6">Globin</fullName>
    </submittedName>
</protein>
<dbReference type="AlphaFoldDB" id="A0A2W5UW08"/>
<organism evidence="6 7">
    <name type="scientific">Archangium gephyra</name>
    <dbReference type="NCBI Taxonomy" id="48"/>
    <lineage>
        <taxon>Bacteria</taxon>
        <taxon>Pseudomonadati</taxon>
        <taxon>Myxococcota</taxon>
        <taxon>Myxococcia</taxon>
        <taxon>Myxococcales</taxon>
        <taxon>Cystobacterineae</taxon>
        <taxon>Archangiaceae</taxon>
        <taxon>Archangium</taxon>
    </lineage>
</organism>
<dbReference type="EMBL" id="QFQP01000030">
    <property type="protein sequence ID" value="PZR07534.1"/>
    <property type="molecule type" value="Genomic_DNA"/>
</dbReference>
<dbReference type="Pfam" id="PF01152">
    <property type="entry name" value="Bac_globin"/>
    <property type="match status" value="1"/>
</dbReference>
<dbReference type="InterPro" id="IPR001486">
    <property type="entry name" value="Hemoglobin_trunc"/>
</dbReference>
<proteinExistence type="predicted"/>
<evidence type="ECO:0000256" key="5">
    <source>
        <dbReference type="PIRSR" id="PIRSR601486-1"/>
    </source>
</evidence>
<reference evidence="6 7" key="1">
    <citation type="submission" date="2017-08" db="EMBL/GenBank/DDBJ databases">
        <title>Infants hospitalized years apart are colonized by the same room-sourced microbial strains.</title>
        <authorList>
            <person name="Brooks B."/>
            <person name="Olm M.R."/>
            <person name="Firek B.A."/>
            <person name="Baker R."/>
            <person name="Thomas B.C."/>
            <person name="Morowitz M.J."/>
            <person name="Banfield J.F."/>
        </authorList>
    </citation>
    <scope>NUCLEOTIDE SEQUENCE [LARGE SCALE GENOMIC DNA]</scope>
    <source>
        <strain evidence="6">S2_003_000_R2_14</strain>
    </source>
</reference>
<dbReference type="InterPro" id="IPR009050">
    <property type="entry name" value="Globin-like_sf"/>
</dbReference>
<keyword evidence="1" id="KW-0813">Transport</keyword>
<evidence type="ECO:0000256" key="4">
    <source>
        <dbReference type="ARBA" id="ARBA00023004"/>
    </source>
</evidence>
<evidence type="ECO:0000313" key="6">
    <source>
        <dbReference type="EMBL" id="PZR07534.1"/>
    </source>
</evidence>
<evidence type="ECO:0000256" key="1">
    <source>
        <dbReference type="ARBA" id="ARBA00022448"/>
    </source>
</evidence>
<dbReference type="GO" id="GO:0046872">
    <property type="term" value="F:metal ion binding"/>
    <property type="evidence" value="ECO:0007669"/>
    <property type="project" value="UniProtKB-KW"/>
</dbReference>
<keyword evidence="4 5" id="KW-0408">Iron</keyword>
<dbReference type="Proteomes" id="UP000249061">
    <property type="component" value="Unassembled WGS sequence"/>
</dbReference>
<name>A0A2W5UW08_9BACT</name>
<dbReference type="GO" id="GO:0020037">
    <property type="term" value="F:heme binding"/>
    <property type="evidence" value="ECO:0007669"/>
    <property type="project" value="InterPro"/>
</dbReference>
<evidence type="ECO:0000313" key="7">
    <source>
        <dbReference type="Proteomes" id="UP000249061"/>
    </source>
</evidence>
<gene>
    <name evidence="6" type="ORF">DI536_27050</name>
</gene>
<feature type="binding site" description="distal binding residue" evidence="5">
    <location>
        <position position="54"/>
    </location>
    <ligand>
        <name>heme</name>
        <dbReference type="ChEBI" id="CHEBI:30413"/>
    </ligand>
    <ligandPart>
        <name>Fe</name>
        <dbReference type="ChEBI" id="CHEBI:18248"/>
    </ligandPart>
</feature>
<dbReference type="Gene3D" id="1.10.490.10">
    <property type="entry name" value="Globins"/>
    <property type="match status" value="1"/>
</dbReference>
<evidence type="ECO:0000256" key="3">
    <source>
        <dbReference type="ARBA" id="ARBA00022723"/>
    </source>
</evidence>
<dbReference type="GO" id="GO:0019825">
    <property type="term" value="F:oxygen binding"/>
    <property type="evidence" value="ECO:0007669"/>
    <property type="project" value="InterPro"/>
</dbReference>
<sequence length="161" mass="17880">MAQTPEATNVPTLSAWLGGPQRLRQVVEAFYAAAADDELLGPLFRRLGAEHVEHVTRFIDEVFGGAETYSAQHGGHAEMVRHHVGKRLSEAQRKRWIDLWLQSADACGVPADAEFRSALVSYLEWGSRLAVQNSQLENAPEVSSEMPKWGWGEVKGPYLPK</sequence>
<accession>A0A2W5UW08</accession>